<reference evidence="2" key="1">
    <citation type="submission" date="2022-11" db="EMBL/GenBank/DDBJ databases">
        <title>Genome Sequence of Cubamyces cubensis.</title>
        <authorList>
            <person name="Buettner E."/>
        </authorList>
    </citation>
    <scope>NUCLEOTIDE SEQUENCE</scope>
    <source>
        <strain evidence="2">MPL-01</strain>
    </source>
</reference>
<dbReference type="EMBL" id="JAPEVG010000021">
    <property type="protein sequence ID" value="KAJ8495713.1"/>
    <property type="molecule type" value="Genomic_DNA"/>
</dbReference>
<dbReference type="PANTHER" id="PTHR13464:SF0">
    <property type="entry name" value="SAP30-BINDING PROTEIN"/>
    <property type="match status" value="1"/>
</dbReference>
<gene>
    <name evidence="2" type="ORF">ONZ51_g1534</name>
</gene>
<dbReference type="GO" id="GO:0006355">
    <property type="term" value="P:regulation of DNA-templated transcription"/>
    <property type="evidence" value="ECO:0007669"/>
    <property type="project" value="InterPro"/>
</dbReference>
<organism evidence="2 3">
    <name type="scientific">Trametes cubensis</name>
    <dbReference type="NCBI Taxonomy" id="1111947"/>
    <lineage>
        <taxon>Eukaryota</taxon>
        <taxon>Fungi</taxon>
        <taxon>Dikarya</taxon>
        <taxon>Basidiomycota</taxon>
        <taxon>Agaricomycotina</taxon>
        <taxon>Agaricomycetes</taxon>
        <taxon>Polyporales</taxon>
        <taxon>Polyporaceae</taxon>
        <taxon>Trametes</taxon>
    </lineage>
</organism>
<protein>
    <recommendedName>
        <fullName evidence="4">HCNGP-domain-containing protein</fullName>
    </recommendedName>
</protein>
<evidence type="ECO:0000313" key="3">
    <source>
        <dbReference type="Proteomes" id="UP001215151"/>
    </source>
</evidence>
<name>A0AAD7U181_9APHY</name>
<feature type="compositionally biased region" description="Polar residues" evidence="1">
    <location>
        <begin position="109"/>
        <end position="125"/>
    </location>
</feature>
<dbReference type="AlphaFoldDB" id="A0AAD7U181"/>
<accession>A0AAD7U181</accession>
<proteinExistence type="predicted"/>
<feature type="compositionally biased region" description="Basic residues" evidence="1">
    <location>
        <begin position="83"/>
        <end position="95"/>
    </location>
</feature>
<evidence type="ECO:0000256" key="1">
    <source>
        <dbReference type="SAM" id="MobiDB-lite"/>
    </source>
</evidence>
<evidence type="ECO:0000313" key="2">
    <source>
        <dbReference type="EMBL" id="KAJ8495713.1"/>
    </source>
</evidence>
<evidence type="ECO:0008006" key="4">
    <source>
        <dbReference type="Google" id="ProtNLM"/>
    </source>
</evidence>
<feature type="region of interest" description="Disordered" evidence="1">
    <location>
        <begin position="16"/>
        <end position="129"/>
    </location>
</feature>
<keyword evidence="3" id="KW-1185">Reference proteome</keyword>
<dbReference type="PANTHER" id="PTHR13464">
    <property type="entry name" value="TRANSCRIPTIONAL REGULATOR PROTEIN HCNGP"/>
    <property type="match status" value="1"/>
</dbReference>
<feature type="compositionally biased region" description="Polar residues" evidence="1">
    <location>
        <begin position="26"/>
        <end position="60"/>
    </location>
</feature>
<sequence>MRGTSFFCYSLVAYDDDPLSDHEDQPSTSRLPASSSTAVTDNGATASKSTPDDSQLNARSAATLDHPPRTANSSSSSKPAIIIRRHAPAKPHLRTRIPEDPADEPGPSTAPTARSTSQEASTSAVDTLYEDDELARIRQLLRPPPIPGVEDWGIPPEPDAPCDETIKAKITQFLALKRDPVNPRHFNDSLMSNRAFRNPHLYAKLVEFVDVDERTINFPKQIWDPMDVKEEWYADRIAEAQKARSEATAVAQSSSKRSHIDFASSSSSSATPSRRAGNTHRRRREALCLVGGMAKGEEELGGASYNDVAYVHDYPEQFH</sequence>
<dbReference type="GO" id="GO:0005634">
    <property type="term" value="C:nucleus"/>
    <property type="evidence" value="ECO:0007669"/>
    <property type="project" value="TreeGrafter"/>
</dbReference>
<dbReference type="Pfam" id="PF07818">
    <property type="entry name" value="HCNGP"/>
    <property type="match status" value="1"/>
</dbReference>
<dbReference type="Proteomes" id="UP001215151">
    <property type="component" value="Unassembled WGS sequence"/>
</dbReference>
<feature type="region of interest" description="Disordered" evidence="1">
    <location>
        <begin position="249"/>
        <end position="282"/>
    </location>
</feature>
<comment type="caution">
    <text evidence="2">The sequence shown here is derived from an EMBL/GenBank/DDBJ whole genome shotgun (WGS) entry which is preliminary data.</text>
</comment>
<dbReference type="InterPro" id="IPR012479">
    <property type="entry name" value="SAP30BP"/>
</dbReference>